<name>A0A3B9GXM1_9PROT</name>
<comment type="caution">
    <text evidence="1">The sequence shown here is derived from an EMBL/GenBank/DDBJ whole genome shotgun (WGS) entry which is preliminary data.</text>
</comment>
<dbReference type="RefSeq" id="WP_272988160.1">
    <property type="nucleotide sequence ID" value="NZ_CAJWRG010000022.1"/>
</dbReference>
<gene>
    <name evidence="1" type="ORF">DCG58_08255</name>
</gene>
<dbReference type="AlphaFoldDB" id="A0A3B9GXM1"/>
<dbReference type="Gene3D" id="3.10.450.620">
    <property type="entry name" value="JHP933, nucleotidyltransferase-like core domain"/>
    <property type="match status" value="1"/>
</dbReference>
<organism evidence="1 2">
    <name type="scientific">Hyphomonas adhaerens</name>
    <dbReference type="NCBI Taxonomy" id="81029"/>
    <lineage>
        <taxon>Bacteria</taxon>
        <taxon>Pseudomonadati</taxon>
        <taxon>Pseudomonadota</taxon>
        <taxon>Alphaproteobacteria</taxon>
        <taxon>Hyphomonadales</taxon>
        <taxon>Hyphomonadaceae</taxon>
        <taxon>Hyphomonas</taxon>
    </lineage>
</organism>
<protein>
    <recommendedName>
        <fullName evidence="3">Nucleotidyl transferase AbiEii/AbiGii toxin family protein</fullName>
    </recommendedName>
</protein>
<evidence type="ECO:0000313" key="2">
    <source>
        <dbReference type="Proteomes" id="UP000259610"/>
    </source>
</evidence>
<sequence>MAREQYEDQVRLLVRLLPLLAEEPDFALKGGTAINLFHRDLPRLSVDIDLTYLPVKPRDESLDEIRVAMDRLVDGAARIQGVQARAIAGGGGGATRILARAGAATVKIETSPVMRGVVFDPKVMRVSPSVEEAFGFVEARIVSFEDLFGGKLHAALDRQHPRDLYDVRLLYENEGLTDPLFAAFLVYLACSGRPPHELLDPSLPDIEPIYQNEFGGMTREPVAMETLLETRERLIDDIRQRLTGKTAAYLRSLHEGNADFGLIGLPDAADLPAVRWKLHNIERLKTNDPDKHREHGDRLAALLQ</sequence>
<reference evidence="1 2" key="1">
    <citation type="journal article" date="2018" name="Nat. Biotechnol.">
        <title>A standardized bacterial taxonomy based on genome phylogeny substantially revises the tree of life.</title>
        <authorList>
            <person name="Parks D.H."/>
            <person name="Chuvochina M."/>
            <person name="Waite D.W."/>
            <person name="Rinke C."/>
            <person name="Skarshewski A."/>
            <person name="Chaumeil P.A."/>
            <person name="Hugenholtz P."/>
        </authorList>
    </citation>
    <scope>NUCLEOTIDE SEQUENCE [LARGE SCALE GENOMIC DNA]</scope>
    <source>
        <strain evidence="1">UBA8733</strain>
    </source>
</reference>
<accession>A0A3B9GXM1</accession>
<evidence type="ECO:0000313" key="1">
    <source>
        <dbReference type="EMBL" id="HAE27138.1"/>
    </source>
</evidence>
<evidence type="ECO:0008006" key="3">
    <source>
        <dbReference type="Google" id="ProtNLM"/>
    </source>
</evidence>
<dbReference type="InterPro" id="IPR014942">
    <property type="entry name" value="AbiEii"/>
</dbReference>
<dbReference type="Proteomes" id="UP000259610">
    <property type="component" value="Unassembled WGS sequence"/>
</dbReference>
<proteinExistence type="predicted"/>
<dbReference type="EMBL" id="DMAN01000182">
    <property type="protein sequence ID" value="HAE27138.1"/>
    <property type="molecule type" value="Genomic_DNA"/>
</dbReference>
<dbReference type="Pfam" id="PF08843">
    <property type="entry name" value="AbiEii"/>
    <property type="match status" value="1"/>
</dbReference>